<reference evidence="1 2" key="1">
    <citation type="submission" date="2016-10" db="EMBL/GenBank/DDBJ databases">
        <authorList>
            <person name="de Groot N.N."/>
        </authorList>
    </citation>
    <scope>NUCLEOTIDE SEQUENCE [LARGE SCALE GENOMIC DNA]</scope>
    <source>
        <strain evidence="1 2">CGMCC 1.5382</strain>
    </source>
</reference>
<gene>
    <name evidence="1" type="ORF">SAMN05216282_1384</name>
</gene>
<evidence type="ECO:0000313" key="1">
    <source>
        <dbReference type="EMBL" id="SDL16328.1"/>
    </source>
</evidence>
<keyword evidence="2" id="KW-1185">Reference proteome</keyword>
<dbReference type="Proteomes" id="UP000198701">
    <property type="component" value="Unassembled WGS sequence"/>
</dbReference>
<name>A0A1G9HTN8_9MICO</name>
<proteinExistence type="predicted"/>
<dbReference type="EMBL" id="FNFU01000038">
    <property type="protein sequence ID" value="SDL16328.1"/>
    <property type="molecule type" value="Genomic_DNA"/>
</dbReference>
<accession>A0A1G9HTN8</accession>
<evidence type="ECO:0000313" key="2">
    <source>
        <dbReference type="Proteomes" id="UP000198701"/>
    </source>
</evidence>
<organism evidence="1 2">
    <name type="scientific">Cryobacterium psychrotolerans</name>
    <dbReference type="NCBI Taxonomy" id="386301"/>
    <lineage>
        <taxon>Bacteria</taxon>
        <taxon>Bacillati</taxon>
        <taxon>Actinomycetota</taxon>
        <taxon>Actinomycetes</taxon>
        <taxon>Micrococcales</taxon>
        <taxon>Microbacteriaceae</taxon>
        <taxon>Cryobacterium</taxon>
    </lineage>
</organism>
<dbReference type="AlphaFoldDB" id="A0A1G9HTN8"/>
<protein>
    <submittedName>
        <fullName evidence="1">Uncharacterized protein</fullName>
    </submittedName>
</protein>
<sequence length="82" mass="9000">MRGGTMTITIENRRAVEPDVALIGEELYVILSPTATMGFIHRAGNVYVASDGEDLGHALEVGQSLSWDEAVVMIQRSYESHH</sequence>